<feature type="binding site" evidence="2">
    <location>
        <position position="292"/>
    </location>
    <ligand>
        <name>Zn(2+)</name>
        <dbReference type="ChEBI" id="CHEBI:29105"/>
        <label>2</label>
    </ligand>
</feature>
<keyword evidence="2" id="KW-0460">Magnesium</keyword>
<dbReference type="VEuPathDB" id="VectorBase:LLOJ004173"/>
<dbReference type="GO" id="GO:0004035">
    <property type="term" value="F:alkaline phosphatase activity"/>
    <property type="evidence" value="ECO:0007669"/>
    <property type="project" value="UniProtKB-EC"/>
</dbReference>
<keyword evidence="7" id="KW-1185">Reference proteome</keyword>
<evidence type="ECO:0000256" key="4">
    <source>
        <dbReference type="SAM" id="Phobius"/>
    </source>
</evidence>
<proteinExistence type="inferred from homology"/>
<feature type="binding site" evidence="2">
    <location>
        <position position="287"/>
    </location>
    <ligand>
        <name>Mg(2+)</name>
        <dbReference type="ChEBI" id="CHEBI:18420"/>
    </ligand>
</feature>
<keyword evidence="4" id="KW-0472">Membrane</keyword>
<comment type="cofactor">
    <cofactor evidence="2">
        <name>Mg(2+)</name>
        <dbReference type="ChEBI" id="CHEBI:18420"/>
    </cofactor>
    <text evidence="2">Binds 1 Mg(2+) ion.</text>
</comment>
<dbReference type="PANTHER" id="PTHR11596">
    <property type="entry name" value="ALKALINE PHOSPHATASE"/>
    <property type="match status" value="1"/>
</dbReference>
<feature type="transmembrane region" description="Helical" evidence="4">
    <location>
        <begin position="41"/>
        <end position="61"/>
    </location>
</feature>
<feature type="binding site" evidence="2">
    <location>
        <position position="47"/>
    </location>
    <ligand>
        <name>Zn(2+)</name>
        <dbReference type="ChEBI" id="CHEBI:29105"/>
        <label>2</label>
    </ligand>
</feature>
<dbReference type="SMART" id="SM00098">
    <property type="entry name" value="alkPPc"/>
    <property type="match status" value="1"/>
</dbReference>
<dbReference type="EMBL" id="GITU01005473">
    <property type="protein sequence ID" value="MBC1174176.1"/>
    <property type="molecule type" value="Transcribed_RNA"/>
</dbReference>
<feature type="binding site" evidence="2">
    <location>
        <position position="412"/>
    </location>
    <ligand>
        <name>Zn(2+)</name>
        <dbReference type="ChEBI" id="CHEBI:29105"/>
        <label>2</label>
    </ligand>
</feature>
<dbReference type="SUPFAM" id="SSF53649">
    <property type="entry name" value="Alkaline phosphatase-like"/>
    <property type="match status" value="1"/>
</dbReference>
<dbReference type="GO" id="GO:0046872">
    <property type="term" value="F:metal ion binding"/>
    <property type="evidence" value="ECO:0007669"/>
    <property type="project" value="UniProtKB-KW"/>
</dbReference>
<sequence length="467" mass="51767">MDPDHQGIHGKNQRTTGELLDISTLQKKINRKLNMNRAKNIVFFIGDGMNLATIFAARMALGGEEKKVSFEEFPYTGLAKTYCVDAQVPLGDCKAGLDPATHVDSISKWALDAGKSAGLVTTTAVTDASPAAGYAHIADRLWENDFIVRESGCDPKIVKDIARQLIHGPVGSRLSVIMGGGRGHFRDATMRDEEGGYGYRNDSRDLINEWLYDGKSNKYYVWNRKDLLNLPANTERVLGLFEKDHMQYYLESQARRTQSTEPTLEEMTRVGIDILKKNKNGFFLFVEGGKIDLAHHDNLARTAVGEATELHKAVKAAREMLSEEDTLIVVTADHAHAMDISGYPTRGNDIFGEVDRDVAKDGMPYMTLSYTTGTEFSDQVSATGGRVNPNNFDYRKWSSYFPFYVPMDSATHAGDDVAVYASGPFAHLFEGTMEQSNLPYLMAYAACIGGGPKKDCPKVYFQEKEST</sequence>
<evidence type="ECO:0000313" key="6">
    <source>
        <dbReference type="EnsemblMetazoa" id="LLOJ004173-PA"/>
    </source>
</evidence>
<keyword evidence="4" id="KW-1133">Transmembrane helix</keyword>
<evidence type="ECO:0000256" key="1">
    <source>
        <dbReference type="ARBA" id="ARBA00012647"/>
    </source>
</evidence>
<dbReference type="CDD" id="cd16012">
    <property type="entry name" value="ALP"/>
    <property type="match status" value="1"/>
</dbReference>
<feature type="binding site" evidence="2">
    <location>
        <position position="127"/>
    </location>
    <ligand>
        <name>Mg(2+)</name>
        <dbReference type="ChEBI" id="CHEBI:18420"/>
    </ligand>
</feature>
<feature type="binding site" evidence="2">
    <location>
        <position position="129"/>
    </location>
    <ligand>
        <name>Mg(2+)</name>
        <dbReference type="ChEBI" id="CHEBI:18420"/>
    </ligand>
</feature>
<dbReference type="EnsemblMetazoa" id="LLOJ004173-RA">
    <property type="protein sequence ID" value="LLOJ004173-PA"/>
    <property type="gene ID" value="LLOJ004173"/>
</dbReference>
<dbReference type="Gene3D" id="3.40.720.10">
    <property type="entry name" value="Alkaline Phosphatase, subunit A"/>
    <property type="match status" value="1"/>
</dbReference>
<feature type="binding site" evidence="2">
    <location>
        <position position="296"/>
    </location>
    <ligand>
        <name>Zn(2+)</name>
        <dbReference type="ChEBI" id="CHEBI:29105"/>
        <label>2</label>
    </ligand>
</feature>
<dbReference type="Proteomes" id="UP000092461">
    <property type="component" value="Unassembled WGS sequence"/>
</dbReference>
<feature type="binding site" evidence="2">
    <location>
        <position position="334"/>
    </location>
    <ligand>
        <name>Zn(2+)</name>
        <dbReference type="ChEBI" id="CHEBI:29105"/>
        <label>2</label>
    </ligand>
</feature>
<name>A0A1B0CIB1_LUTLO</name>
<reference evidence="5" key="2">
    <citation type="journal article" date="2020" name="BMC">
        <title>Leishmania infection induces a limited differential gene expression in the sand fly midgut.</title>
        <authorList>
            <person name="Coutinho-Abreu I.V."/>
            <person name="Serafim T.D."/>
            <person name="Meneses C."/>
            <person name="Kamhawi S."/>
            <person name="Oliveira F."/>
            <person name="Valenzuela J.G."/>
        </authorList>
    </citation>
    <scope>NUCLEOTIDE SEQUENCE</scope>
    <source>
        <strain evidence="5">Jacobina</strain>
        <tissue evidence="5">Midgut</tissue>
    </source>
</reference>
<evidence type="ECO:0000313" key="5">
    <source>
        <dbReference type="EMBL" id="MBC1174176.1"/>
    </source>
</evidence>
<evidence type="ECO:0000313" key="7">
    <source>
        <dbReference type="Proteomes" id="UP000092461"/>
    </source>
</evidence>
<dbReference type="EMBL" id="AJWK01013164">
    <property type="status" value="NOT_ANNOTATED_CDS"/>
    <property type="molecule type" value="Genomic_DNA"/>
</dbReference>
<dbReference type="EC" id="3.1.3.1" evidence="1"/>
<dbReference type="PRINTS" id="PR00113">
    <property type="entry name" value="ALKPHPHTASE"/>
</dbReference>
<dbReference type="AlphaFoldDB" id="A0A1B0CIB1"/>
<keyword evidence="2" id="KW-0862">Zinc</keyword>
<feature type="binding site" evidence="2">
    <location>
        <position position="333"/>
    </location>
    <ligand>
        <name>Zn(2+)</name>
        <dbReference type="ChEBI" id="CHEBI:29105"/>
        <label>2</label>
    </ligand>
</feature>
<evidence type="ECO:0000256" key="2">
    <source>
        <dbReference type="PIRSR" id="PIRSR601952-2"/>
    </source>
</evidence>
<keyword evidence="2" id="KW-0479">Metal-binding</keyword>
<feature type="binding site" evidence="2">
    <location>
        <position position="47"/>
    </location>
    <ligand>
        <name>Mg(2+)</name>
        <dbReference type="ChEBI" id="CHEBI:18420"/>
    </ligand>
</feature>
<reference evidence="6" key="3">
    <citation type="submission" date="2020-05" db="UniProtKB">
        <authorList>
            <consortium name="EnsemblMetazoa"/>
        </authorList>
    </citation>
    <scope>IDENTIFICATION</scope>
    <source>
        <strain evidence="6">Jacobina</strain>
    </source>
</reference>
<organism evidence="6 7">
    <name type="scientific">Lutzomyia longipalpis</name>
    <name type="common">Sand fly</name>
    <dbReference type="NCBI Taxonomy" id="7200"/>
    <lineage>
        <taxon>Eukaryota</taxon>
        <taxon>Metazoa</taxon>
        <taxon>Ecdysozoa</taxon>
        <taxon>Arthropoda</taxon>
        <taxon>Hexapoda</taxon>
        <taxon>Insecta</taxon>
        <taxon>Pterygota</taxon>
        <taxon>Neoptera</taxon>
        <taxon>Endopterygota</taxon>
        <taxon>Diptera</taxon>
        <taxon>Nematocera</taxon>
        <taxon>Psychodoidea</taxon>
        <taxon>Psychodidae</taxon>
        <taxon>Lutzomyia</taxon>
        <taxon>Lutzomyia</taxon>
    </lineage>
</organism>
<dbReference type="PANTHER" id="PTHR11596:SF85">
    <property type="entry name" value="ALKALINE PHOSPHATASE-RELATED"/>
    <property type="match status" value="1"/>
</dbReference>
<accession>A0A1B0CIB1</accession>
<comment type="similarity">
    <text evidence="3">Belongs to the alkaline phosphatase family.</text>
</comment>
<dbReference type="Pfam" id="PF00245">
    <property type="entry name" value="Alk_phosphatase"/>
    <property type="match status" value="1"/>
</dbReference>
<dbReference type="InterPro" id="IPR001952">
    <property type="entry name" value="Alkaline_phosphatase"/>
</dbReference>
<evidence type="ECO:0000256" key="3">
    <source>
        <dbReference type="RuleBase" id="RU003946"/>
    </source>
</evidence>
<reference evidence="7" key="1">
    <citation type="submission" date="2012-05" db="EMBL/GenBank/DDBJ databases">
        <title>Whole Genome Assembly of Lutzomyia longipalpis.</title>
        <authorList>
            <person name="Richards S."/>
            <person name="Qu C."/>
            <person name="Dillon R."/>
            <person name="Worley K."/>
            <person name="Scherer S."/>
            <person name="Batterton M."/>
            <person name="Taylor A."/>
            <person name="Hawes A."/>
            <person name="Hernandez B."/>
            <person name="Kovar C."/>
            <person name="Mandapat C."/>
            <person name="Pham C."/>
            <person name="Qu C."/>
            <person name="Jing C."/>
            <person name="Bess C."/>
            <person name="Bandaranaike D."/>
            <person name="Ngo D."/>
            <person name="Ongeri F."/>
            <person name="Arias F."/>
            <person name="Lara F."/>
            <person name="Weissenberger G."/>
            <person name="Kamau G."/>
            <person name="Han H."/>
            <person name="Shen H."/>
            <person name="Dinh H."/>
            <person name="Khalil I."/>
            <person name="Jones J."/>
            <person name="Shafer J."/>
            <person name="Jayaseelan J."/>
            <person name="Quiroz J."/>
            <person name="Blankenburg K."/>
            <person name="Nguyen L."/>
            <person name="Jackson L."/>
            <person name="Francisco L."/>
            <person name="Tang L.-Y."/>
            <person name="Pu L.-L."/>
            <person name="Perales L."/>
            <person name="Lorensuhewa L."/>
            <person name="Munidasa M."/>
            <person name="Coyle M."/>
            <person name="Taylor M."/>
            <person name="Puazo M."/>
            <person name="Firestine M."/>
            <person name="Scheel M."/>
            <person name="Javaid M."/>
            <person name="Wang M."/>
            <person name="Li M."/>
            <person name="Tabassum N."/>
            <person name="Saada N."/>
            <person name="Osuji N."/>
            <person name="Aqrawi P."/>
            <person name="Fu Q."/>
            <person name="Thornton R."/>
            <person name="Raj R."/>
            <person name="Goodspeed R."/>
            <person name="Mata R."/>
            <person name="Najjar R."/>
            <person name="Gubbala S."/>
            <person name="Lee S."/>
            <person name="Denson S."/>
            <person name="Patil S."/>
            <person name="Macmil S."/>
            <person name="Qi S."/>
            <person name="Matskevitch T."/>
            <person name="Palculict T."/>
            <person name="Mathew T."/>
            <person name="Vee V."/>
            <person name="Velamala V."/>
            <person name="Korchina V."/>
            <person name="Cai W."/>
            <person name="Liu W."/>
            <person name="Dai W."/>
            <person name="Zou X."/>
            <person name="Zhu Y."/>
            <person name="Zhang Y."/>
            <person name="Wu Y.-Q."/>
            <person name="Xin Y."/>
            <person name="Nazarath L."/>
            <person name="Kovar C."/>
            <person name="Han Y."/>
            <person name="Muzny D."/>
            <person name="Gibbs R."/>
        </authorList>
    </citation>
    <scope>NUCLEOTIDE SEQUENCE [LARGE SCALE GENOMIC DNA]</scope>
    <source>
        <strain evidence="7">Jacobina</strain>
    </source>
</reference>
<protein>
    <recommendedName>
        <fullName evidence="1">alkaline phosphatase</fullName>
        <ecNumber evidence="1">3.1.3.1</ecNumber>
    </recommendedName>
</protein>
<keyword evidence="4" id="KW-0812">Transmembrane</keyword>
<comment type="cofactor">
    <cofactor evidence="2">
        <name>Zn(2+)</name>
        <dbReference type="ChEBI" id="CHEBI:29105"/>
    </cofactor>
    <text evidence="2">Binds 2 Zn(2+) ions.</text>
</comment>
<dbReference type="InterPro" id="IPR017850">
    <property type="entry name" value="Alkaline_phosphatase_core_sf"/>
</dbReference>
<dbReference type="VEuPathDB" id="VectorBase:LLONM1_009649"/>